<keyword evidence="2" id="KW-1185">Reference proteome</keyword>
<reference evidence="1" key="1">
    <citation type="journal article" date="2023" name="Science">
        <title>Genome structures resolve the early diversification of teleost fishes.</title>
        <authorList>
            <person name="Parey E."/>
            <person name="Louis A."/>
            <person name="Montfort J."/>
            <person name="Bouchez O."/>
            <person name="Roques C."/>
            <person name="Iampietro C."/>
            <person name="Lluch J."/>
            <person name="Castinel A."/>
            <person name="Donnadieu C."/>
            <person name="Desvignes T."/>
            <person name="Floi Bucao C."/>
            <person name="Jouanno E."/>
            <person name="Wen M."/>
            <person name="Mejri S."/>
            <person name="Dirks R."/>
            <person name="Jansen H."/>
            <person name="Henkel C."/>
            <person name="Chen W.J."/>
            <person name="Zahm M."/>
            <person name="Cabau C."/>
            <person name="Klopp C."/>
            <person name="Thompson A.W."/>
            <person name="Robinson-Rechavi M."/>
            <person name="Braasch I."/>
            <person name="Lecointre G."/>
            <person name="Bobe J."/>
            <person name="Postlethwait J.H."/>
            <person name="Berthelot C."/>
            <person name="Roest Crollius H."/>
            <person name="Guiguen Y."/>
        </authorList>
    </citation>
    <scope>NUCLEOTIDE SEQUENCE</scope>
    <source>
        <strain evidence="1">NC1722</strain>
    </source>
</reference>
<organism evidence="1 2">
    <name type="scientific">Aldrovandia affinis</name>
    <dbReference type="NCBI Taxonomy" id="143900"/>
    <lineage>
        <taxon>Eukaryota</taxon>
        <taxon>Metazoa</taxon>
        <taxon>Chordata</taxon>
        <taxon>Craniata</taxon>
        <taxon>Vertebrata</taxon>
        <taxon>Euteleostomi</taxon>
        <taxon>Actinopterygii</taxon>
        <taxon>Neopterygii</taxon>
        <taxon>Teleostei</taxon>
        <taxon>Notacanthiformes</taxon>
        <taxon>Halosauridae</taxon>
        <taxon>Aldrovandia</taxon>
    </lineage>
</organism>
<evidence type="ECO:0000313" key="2">
    <source>
        <dbReference type="Proteomes" id="UP001221898"/>
    </source>
</evidence>
<gene>
    <name evidence="1" type="ORF">AAFF_G00002050</name>
</gene>
<comment type="caution">
    <text evidence="1">The sequence shown here is derived from an EMBL/GenBank/DDBJ whole genome shotgun (WGS) entry which is preliminary data.</text>
</comment>
<accession>A0AAD7X2H3</accession>
<dbReference type="EMBL" id="JAINUG010000001">
    <property type="protein sequence ID" value="KAJ8418706.1"/>
    <property type="molecule type" value="Genomic_DNA"/>
</dbReference>
<name>A0AAD7X2H3_9TELE</name>
<proteinExistence type="predicted"/>
<dbReference type="AlphaFoldDB" id="A0AAD7X2H3"/>
<protein>
    <submittedName>
        <fullName evidence="1">Uncharacterized protein</fullName>
    </submittedName>
</protein>
<sequence>MFSFQSVFFPGFFPGEIQHDGECPCSGSGPLLPTFTITVKEHAVGGVLALISTDGRSHSGEACDAIPTNQMGTV</sequence>
<dbReference type="Proteomes" id="UP001221898">
    <property type="component" value="Unassembled WGS sequence"/>
</dbReference>
<evidence type="ECO:0000313" key="1">
    <source>
        <dbReference type="EMBL" id="KAJ8418706.1"/>
    </source>
</evidence>